<evidence type="ECO:0000313" key="1">
    <source>
        <dbReference type="EMBL" id="GIL85077.1"/>
    </source>
</evidence>
<sequence>QLRGPTTGSGAAAIAKGTSNRDLCTTAATIAASAPMVLHIGKHVIQQATCNGKASSARELYTAVSPGLLARLAVLPSPVRTAREVVPGCLSAPAGVVAPVFCNVVGVEALLAWEKVLTARMLRAAAAAAAAATTLSAGFSLSSCRQ</sequence>
<proteinExistence type="predicted"/>
<accession>A0A8J4CM30</accession>
<keyword evidence="2" id="KW-1185">Reference proteome</keyword>
<dbReference type="OrthoDB" id="545881at2759"/>
<evidence type="ECO:0000313" key="2">
    <source>
        <dbReference type="Proteomes" id="UP000747110"/>
    </source>
</evidence>
<name>A0A8J4CM30_9CHLO</name>
<gene>
    <name evidence="1" type="ORF">Vretifemale_13703</name>
</gene>
<protein>
    <submittedName>
        <fullName evidence="1">Uncharacterized protein</fullName>
    </submittedName>
</protein>
<dbReference type="Proteomes" id="UP000747110">
    <property type="component" value="Unassembled WGS sequence"/>
</dbReference>
<organism evidence="1 2">
    <name type="scientific">Volvox reticuliferus</name>
    <dbReference type="NCBI Taxonomy" id="1737510"/>
    <lineage>
        <taxon>Eukaryota</taxon>
        <taxon>Viridiplantae</taxon>
        <taxon>Chlorophyta</taxon>
        <taxon>core chlorophytes</taxon>
        <taxon>Chlorophyceae</taxon>
        <taxon>CS clade</taxon>
        <taxon>Chlamydomonadales</taxon>
        <taxon>Volvocaceae</taxon>
        <taxon>Volvox</taxon>
    </lineage>
</organism>
<dbReference type="AlphaFoldDB" id="A0A8J4CM30"/>
<feature type="non-terminal residue" evidence="1">
    <location>
        <position position="146"/>
    </location>
</feature>
<feature type="non-terminal residue" evidence="1">
    <location>
        <position position="1"/>
    </location>
</feature>
<reference evidence="1" key="1">
    <citation type="journal article" date="2021" name="Proc. Natl. Acad. Sci. U.S.A.">
        <title>Three genomes in the algal genus Volvox reveal the fate of a haploid sex-determining region after a transition to homothallism.</title>
        <authorList>
            <person name="Yamamoto K."/>
            <person name="Hamaji T."/>
            <person name="Kawai-Toyooka H."/>
            <person name="Matsuzaki R."/>
            <person name="Takahashi F."/>
            <person name="Nishimura Y."/>
            <person name="Kawachi M."/>
            <person name="Noguchi H."/>
            <person name="Minakuchi Y."/>
            <person name="Umen J.G."/>
            <person name="Toyoda A."/>
            <person name="Nozaki H."/>
        </authorList>
    </citation>
    <scope>NUCLEOTIDE SEQUENCE</scope>
    <source>
        <strain evidence="1">NIES-3786</strain>
    </source>
</reference>
<dbReference type="EMBL" id="BNCP01000031">
    <property type="protein sequence ID" value="GIL85077.1"/>
    <property type="molecule type" value="Genomic_DNA"/>
</dbReference>
<comment type="caution">
    <text evidence="1">The sequence shown here is derived from an EMBL/GenBank/DDBJ whole genome shotgun (WGS) entry which is preliminary data.</text>
</comment>